<dbReference type="AlphaFoldDB" id="A0A9Q1J676"/>
<evidence type="ECO:0000256" key="3">
    <source>
        <dbReference type="ARBA" id="ARBA00022723"/>
    </source>
</evidence>
<protein>
    <recommendedName>
        <fullName evidence="12">RING-type domain-containing protein</fullName>
    </recommendedName>
</protein>
<dbReference type="GO" id="GO:0008270">
    <property type="term" value="F:zinc ion binding"/>
    <property type="evidence" value="ECO:0007669"/>
    <property type="project" value="UniProtKB-KW"/>
</dbReference>
<keyword evidence="7" id="KW-0862">Zinc</keyword>
<organism evidence="13 14">
    <name type="scientific">Synaphobranchus kaupii</name>
    <name type="common">Kaup's arrowtooth eel</name>
    <dbReference type="NCBI Taxonomy" id="118154"/>
    <lineage>
        <taxon>Eukaryota</taxon>
        <taxon>Metazoa</taxon>
        <taxon>Chordata</taxon>
        <taxon>Craniata</taxon>
        <taxon>Vertebrata</taxon>
        <taxon>Euteleostomi</taxon>
        <taxon>Actinopterygii</taxon>
        <taxon>Neopterygii</taxon>
        <taxon>Teleostei</taxon>
        <taxon>Anguilliformes</taxon>
        <taxon>Synaphobranchidae</taxon>
        <taxon>Synaphobranchus</taxon>
    </lineage>
</organism>
<gene>
    <name evidence="13" type="ORF">SKAU_G00087910</name>
</gene>
<dbReference type="GO" id="GO:0006915">
    <property type="term" value="P:apoptotic process"/>
    <property type="evidence" value="ECO:0007669"/>
    <property type="project" value="UniProtKB-KW"/>
</dbReference>
<evidence type="ECO:0000256" key="9">
    <source>
        <dbReference type="PROSITE-ProRule" id="PRU00175"/>
    </source>
</evidence>
<keyword evidence="5 9" id="KW-0863">Zinc-finger</keyword>
<dbReference type="GO" id="GO:0043161">
    <property type="term" value="P:proteasome-mediated ubiquitin-dependent protein catabolic process"/>
    <property type="evidence" value="ECO:0007669"/>
    <property type="project" value="TreeGrafter"/>
</dbReference>
<accession>A0A9Q1J676</accession>
<dbReference type="SUPFAM" id="SSF57903">
    <property type="entry name" value="FYVE/PHD zinc finger"/>
    <property type="match status" value="1"/>
</dbReference>
<keyword evidence="3" id="KW-0479">Metal-binding</keyword>
<proteinExistence type="predicted"/>
<dbReference type="SUPFAM" id="SSF57850">
    <property type="entry name" value="RING/U-box"/>
    <property type="match status" value="1"/>
</dbReference>
<dbReference type="GO" id="GO:0061630">
    <property type="term" value="F:ubiquitin protein ligase activity"/>
    <property type="evidence" value="ECO:0007669"/>
    <property type="project" value="TreeGrafter"/>
</dbReference>
<reference evidence="13" key="1">
    <citation type="journal article" date="2023" name="Science">
        <title>Genome structures resolve the early diversification of teleost fishes.</title>
        <authorList>
            <person name="Parey E."/>
            <person name="Louis A."/>
            <person name="Montfort J."/>
            <person name="Bouchez O."/>
            <person name="Roques C."/>
            <person name="Iampietro C."/>
            <person name="Lluch J."/>
            <person name="Castinel A."/>
            <person name="Donnadieu C."/>
            <person name="Desvignes T."/>
            <person name="Floi Bucao C."/>
            <person name="Jouanno E."/>
            <person name="Wen M."/>
            <person name="Mejri S."/>
            <person name="Dirks R."/>
            <person name="Jansen H."/>
            <person name="Henkel C."/>
            <person name="Chen W.J."/>
            <person name="Zahm M."/>
            <person name="Cabau C."/>
            <person name="Klopp C."/>
            <person name="Thompson A.W."/>
            <person name="Robinson-Rechavi M."/>
            <person name="Braasch I."/>
            <person name="Lecointre G."/>
            <person name="Bobe J."/>
            <person name="Postlethwait J.H."/>
            <person name="Berthelot C."/>
            <person name="Roest Crollius H."/>
            <person name="Guiguen Y."/>
        </authorList>
    </citation>
    <scope>NUCLEOTIDE SEQUENCE</scope>
    <source>
        <strain evidence="13">WJC10195</strain>
    </source>
</reference>
<dbReference type="InterPro" id="IPR013083">
    <property type="entry name" value="Znf_RING/FYVE/PHD"/>
</dbReference>
<evidence type="ECO:0000313" key="13">
    <source>
        <dbReference type="EMBL" id="KAJ8368763.1"/>
    </source>
</evidence>
<dbReference type="Gene3D" id="3.30.40.10">
    <property type="entry name" value="Zinc/RING finger domain, C3HC4 (zinc finger)"/>
    <property type="match status" value="1"/>
</dbReference>
<feature type="signal peptide" evidence="11">
    <location>
        <begin position="1"/>
        <end position="19"/>
    </location>
</feature>
<dbReference type="InterPro" id="IPR057299">
    <property type="entry name" value="RNF34_RFFL_SAP"/>
</dbReference>
<dbReference type="GO" id="GO:0070936">
    <property type="term" value="P:protein K48-linked ubiquitination"/>
    <property type="evidence" value="ECO:0007669"/>
    <property type="project" value="TreeGrafter"/>
</dbReference>
<evidence type="ECO:0000256" key="11">
    <source>
        <dbReference type="SAM" id="SignalP"/>
    </source>
</evidence>
<dbReference type="Pfam" id="PF23632">
    <property type="entry name" value="SAP_RNF34_RFFL"/>
    <property type="match status" value="1"/>
</dbReference>
<feature type="compositionally biased region" description="Pro residues" evidence="10">
    <location>
        <begin position="184"/>
        <end position="199"/>
    </location>
</feature>
<evidence type="ECO:0000313" key="14">
    <source>
        <dbReference type="Proteomes" id="UP001152622"/>
    </source>
</evidence>
<evidence type="ECO:0000256" key="5">
    <source>
        <dbReference type="ARBA" id="ARBA00022771"/>
    </source>
</evidence>
<keyword evidence="6" id="KW-0833">Ubl conjugation pathway</keyword>
<feature type="domain" description="RING-type" evidence="12">
    <location>
        <begin position="345"/>
        <end position="380"/>
    </location>
</feature>
<keyword evidence="11" id="KW-0732">Signal</keyword>
<dbReference type="PANTHER" id="PTHR14879">
    <property type="entry name" value="CASPASE REGULATOR, RING FINGER DOMAIN-CONTAINING"/>
    <property type="match status" value="1"/>
</dbReference>
<dbReference type="Proteomes" id="UP001152622">
    <property type="component" value="Chromosome 3"/>
</dbReference>
<dbReference type="GO" id="GO:0005737">
    <property type="term" value="C:cytoplasm"/>
    <property type="evidence" value="ECO:0007669"/>
    <property type="project" value="TreeGrafter"/>
</dbReference>
<dbReference type="GO" id="GO:1902042">
    <property type="term" value="P:negative regulation of extrinsic apoptotic signaling pathway via death domain receptors"/>
    <property type="evidence" value="ECO:0007669"/>
    <property type="project" value="TreeGrafter"/>
</dbReference>
<evidence type="ECO:0000256" key="4">
    <source>
        <dbReference type="ARBA" id="ARBA00022737"/>
    </source>
</evidence>
<dbReference type="FunFam" id="3.30.40.10:FF:000110">
    <property type="entry name" value="E3 ubiquitin-protein ligase RNF34 isoform X1"/>
    <property type="match status" value="1"/>
</dbReference>
<evidence type="ECO:0000259" key="12">
    <source>
        <dbReference type="PROSITE" id="PS50089"/>
    </source>
</evidence>
<dbReference type="InterPro" id="IPR001841">
    <property type="entry name" value="Znf_RING"/>
</dbReference>
<name>A0A9Q1J676_SYNKA</name>
<evidence type="ECO:0000256" key="6">
    <source>
        <dbReference type="ARBA" id="ARBA00022786"/>
    </source>
</evidence>
<dbReference type="EMBL" id="JAINUF010000003">
    <property type="protein sequence ID" value="KAJ8368763.1"/>
    <property type="molecule type" value="Genomic_DNA"/>
</dbReference>
<dbReference type="PROSITE" id="PS50089">
    <property type="entry name" value="ZF_RING_2"/>
    <property type="match status" value="1"/>
</dbReference>
<dbReference type="Pfam" id="PF13920">
    <property type="entry name" value="zf-C3HC4_3"/>
    <property type="match status" value="1"/>
</dbReference>
<dbReference type="InterPro" id="IPR049320">
    <property type="entry name" value="CARP1_2_FYVE"/>
</dbReference>
<dbReference type="OrthoDB" id="6339724at2759"/>
<evidence type="ECO:0000256" key="1">
    <source>
        <dbReference type="ARBA" id="ARBA00022679"/>
    </source>
</evidence>
<feature type="compositionally biased region" description="Low complexity" evidence="10">
    <location>
        <begin position="173"/>
        <end position="183"/>
    </location>
</feature>
<evidence type="ECO:0000256" key="10">
    <source>
        <dbReference type="SAM" id="MobiDB-lite"/>
    </source>
</evidence>
<dbReference type="InterPro" id="IPR051728">
    <property type="entry name" value="RING-FYVE_E3_ubiquitin-ligase"/>
</dbReference>
<dbReference type="GO" id="GO:0005886">
    <property type="term" value="C:plasma membrane"/>
    <property type="evidence" value="ECO:0007669"/>
    <property type="project" value="TreeGrafter"/>
</dbReference>
<evidence type="ECO:0000256" key="8">
    <source>
        <dbReference type="ARBA" id="ARBA00043952"/>
    </source>
</evidence>
<comment type="caution">
    <text evidence="13">The sequence shown here is derived from an EMBL/GenBank/DDBJ whole genome shotgun (WGS) entry which is preliminary data.</text>
</comment>
<evidence type="ECO:0000256" key="2">
    <source>
        <dbReference type="ARBA" id="ARBA00022703"/>
    </source>
</evidence>
<dbReference type="PANTHER" id="PTHR14879:SF2">
    <property type="entry name" value="E3 UBIQUITIN-PROTEIN LIGASE RIFIFYLIN"/>
    <property type="match status" value="1"/>
</dbReference>
<dbReference type="Gene3D" id="1.10.720.140">
    <property type="match status" value="1"/>
</dbReference>
<feature type="region of interest" description="Disordered" evidence="10">
    <location>
        <begin position="170"/>
        <end position="266"/>
    </location>
</feature>
<dbReference type="InterPro" id="IPR011011">
    <property type="entry name" value="Znf_FYVE_PHD"/>
</dbReference>
<dbReference type="InterPro" id="IPR055111">
    <property type="entry name" value="RNF34_RFFL_HeH"/>
</dbReference>
<keyword evidence="14" id="KW-1185">Reference proteome</keyword>
<keyword evidence="4" id="KW-0677">Repeat</keyword>
<keyword evidence="1" id="KW-0808">Transferase</keyword>
<evidence type="ECO:0000256" key="7">
    <source>
        <dbReference type="ARBA" id="ARBA00022833"/>
    </source>
</evidence>
<dbReference type="Pfam" id="PF21272">
    <property type="entry name" value="FYVE_CARP1-2"/>
    <property type="match status" value="1"/>
</dbReference>
<keyword evidence="2" id="KW-0053">Apoptosis</keyword>
<sequence>MLKLNVYAVCLWIINGGGGHCSYVENPLIVGGDNKGRIMWASCCNWVCLDSGSVEDSSGQREAYSNSGYSSSPSPPAPEYACKACGGRFDSLARKHVCVDCRKNFCERCSVQLELHPRLCHTCQRFHVTLFQRAELMKLKVKDLRNYLHLHEVSTQMCREKEELVELVLSQQTPTEEGTRPATPTTPPQTTPQPPPSPAEPTSLPLTPEDDQSPAVQEPSGQDDTPDTEVDPQVPGEPESESQVRLPERGSAHLSSDVEETVPPGRRASLSDLTCVEDIDALSVRQMKEILARNFVNYKGCCEKWELMERLTRLYNEQIDLQNMVSNTGPGTDSSAPAGLEENLCKICMDSPIDCVLLECGHMVTCTKCGKRMSECPICRQPKLLPLPLRAAFCLLAPLAQVGCRGHQQDLQR</sequence>
<dbReference type="SMART" id="SM00184">
    <property type="entry name" value="RING"/>
    <property type="match status" value="2"/>
</dbReference>
<feature type="chain" id="PRO_5040505818" description="RING-type domain-containing protein" evidence="11">
    <location>
        <begin position="20"/>
        <end position="413"/>
    </location>
</feature>
<dbReference type="Pfam" id="PF22968">
    <property type="entry name" value="RNF34L-like_3rd"/>
    <property type="match status" value="1"/>
</dbReference>
<comment type="pathway">
    <text evidence="8">Protein modification.</text>
</comment>